<dbReference type="EMBL" id="LXQA010394690">
    <property type="protein sequence ID" value="MCI49018.1"/>
    <property type="molecule type" value="Genomic_DNA"/>
</dbReference>
<dbReference type="Proteomes" id="UP000265520">
    <property type="component" value="Unassembled WGS sequence"/>
</dbReference>
<proteinExistence type="predicted"/>
<evidence type="ECO:0000313" key="1">
    <source>
        <dbReference type="EMBL" id="MCI49018.1"/>
    </source>
</evidence>
<reference evidence="1 2" key="1">
    <citation type="journal article" date="2018" name="Front. Plant Sci.">
        <title>Red Clover (Trifolium pratense) and Zigzag Clover (T. medium) - A Picture of Genomic Similarities and Differences.</title>
        <authorList>
            <person name="Dluhosova J."/>
            <person name="Istvanek J."/>
            <person name="Nedelnik J."/>
            <person name="Repkova J."/>
        </authorList>
    </citation>
    <scope>NUCLEOTIDE SEQUENCE [LARGE SCALE GENOMIC DNA]</scope>
    <source>
        <strain evidence="2">cv. 10/8</strain>
        <tissue evidence="1">Leaf</tissue>
    </source>
</reference>
<protein>
    <submittedName>
        <fullName evidence="1">Uncharacterized protein</fullName>
    </submittedName>
</protein>
<feature type="non-terminal residue" evidence="1">
    <location>
        <position position="40"/>
    </location>
</feature>
<name>A0A392SJE0_9FABA</name>
<comment type="caution">
    <text evidence="1">The sequence shown here is derived from an EMBL/GenBank/DDBJ whole genome shotgun (WGS) entry which is preliminary data.</text>
</comment>
<sequence length="40" mass="4900">MGKAPRSPTMGKLWRRLAWERLLDLPPWESYVNRRMRNVM</sequence>
<evidence type="ECO:0000313" key="2">
    <source>
        <dbReference type="Proteomes" id="UP000265520"/>
    </source>
</evidence>
<dbReference type="AlphaFoldDB" id="A0A392SJE0"/>
<accession>A0A392SJE0</accession>
<keyword evidence="2" id="KW-1185">Reference proteome</keyword>
<organism evidence="1 2">
    <name type="scientific">Trifolium medium</name>
    <dbReference type="NCBI Taxonomy" id="97028"/>
    <lineage>
        <taxon>Eukaryota</taxon>
        <taxon>Viridiplantae</taxon>
        <taxon>Streptophyta</taxon>
        <taxon>Embryophyta</taxon>
        <taxon>Tracheophyta</taxon>
        <taxon>Spermatophyta</taxon>
        <taxon>Magnoliopsida</taxon>
        <taxon>eudicotyledons</taxon>
        <taxon>Gunneridae</taxon>
        <taxon>Pentapetalae</taxon>
        <taxon>rosids</taxon>
        <taxon>fabids</taxon>
        <taxon>Fabales</taxon>
        <taxon>Fabaceae</taxon>
        <taxon>Papilionoideae</taxon>
        <taxon>50 kb inversion clade</taxon>
        <taxon>NPAAA clade</taxon>
        <taxon>Hologalegina</taxon>
        <taxon>IRL clade</taxon>
        <taxon>Trifolieae</taxon>
        <taxon>Trifolium</taxon>
    </lineage>
</organism>